<dbReference type="InterPro" id="IPR031052">
    <property type="entry name" value="FHY3/FAR1"/>
</dbReference>
<name>A0A058ZW64_EUCGR</name>
<dbReference type="PROSITE" id="PS50966">
    <property type="entry name" value="ZF_SWIM"/>
    <property type="match status" value="1"/>
</dbReference>
<dbReference type="STRING" id="71139.A0A058ZW64"/>
<dbReference type="InterPro" id="IPR018289">
    <property type="entry name" value="MULE_transposase_dom"/>
</dbReference>
<dbReference type="Gramene" id="KCW45997">
    <property type="protein sequence ID" value="KCW45997"/>
    <property type="gene ID" value="EUGRSUZ_L00168"/>
</dbReference>
<dbReference type="GO" id="GO:0005634">
    <property type="term" value="C:nucleus"/>
    <property type="evidence" value="ECO:0007669"/>
    <property type="project" value="UniProtKB-SubCell"/>
</dbReference>
<dbReference type="PANTHER" id="PTHR31669:SF185">
    <property type="entry name" value="PROTEIN FAR1-RELATED SEQUENCE"/>
    <property type="match status" value="1"/>
</dbReference>
<dbReference type="InterPro" id="IPR004330">
    <property type="entry name" value="FAR1_DNA_bnd_dom"/>
</dbReference>
<dbReference type="Pfam" id="PF04434">
    <property type="entry name" value="SWIM"/>
    <property type="match status" value="1"/>
</dbReference>
<feature type="domain" description="SWIM-type" evidence="7">
    <location>
        <begin position="573"/>
        <end position="608"/>
    </location>
</feature>
<evidence type="ECO:0000256" key="1">
    <source>
        <dbReference type="ARBA" id="ARBA00005889"/>
    </source>
</evidence>
<protein>
    <recommendedName>
        <fullName evidence="6">Protein FAR1-RELATED SEQUENCE</fullName>
    </recommendedName>
</protein>
<evidence type="ECO:0000256" key="4">
    <source>
        <dbReference type="ARBA" id="ARBA00022833"/>
    </source>
</evidence>
<dbReference type="Pfam" id="PF03101">
    <property type="entry name" value="FAR1"/>
    <property type="match status" value="1"/>
</dbReference>
<dbReference type="OMA" id="DAMISEM"/>
<keyword evidence="6" id="KW-0539">Nucleus</keyword>
<dbReference type="EMBL" id="KK198766">
    <property type="protein sequence ID" value="KCW45997.1"/>
    <property type="molecule type" value="Genomic_DNA"/>
</dbReference>
<evidence type="ECO:0000259" key="7">
    <source>
        <dbReference type="PROSITE" id="PS50966"/>
    </source>
</evidence>
<keyword evidence="3 5" id="KW-0863">Zinc-finger</keyword>
<evidence type="ECO:0000256" key="2">
    <source>
        <dbReference type="ARBA" id="ARBA00022723"/>
    </source>
</evidence>
<proteinExistence type="inferred from homology"/>
<sequence length="701" mass="80526">MAIWAQGLHRPFLAAKGPTAFHGLFCIVTSLSSKNIWIQRQQCPCGDWKCFVAYEGDNEEATVASQLAKAKAGSAEAIVVPYVGMVFKSDDDAFKYYGNFARKNGFSVRKEHSRLNPQLCIYKHDFVCYRSGFAPVRKKPSGEHHRDRKSVRYSCNAKMYLSKEVVEGVSKWCVVQFSNVHNHELLEDNQVRLLPAYRKIHAADQERILSLSKAGFPIHRIVKRDVRNFIQNKKKVVQENDALLNEKRENDIMELLEACKASKQADEGFSYVYSVDDNDKLEHITWSYSNSVNAYTTFGDVVHFDTSYRSSTYGMLFGAWFGIDSNGRMIIFGCVLLQDEAPQSFAWALQMFVWFMRGRSPQTILTDLDPGLRDAVRGKLANTKHITCTWNISPKLSSWFSVPLGSQYAEFRSEFDALHYVENTEDFELRWNEMVSLFGLGSDKRIALLYSIRNSWALCYTRGHFLARRTTVAFFRSVDSFLKGIFSPNACLRSFFDQVGISATFKNQSHLEMQYMPSKACIPMEEHARSILTPFGFNALQNELVLAMQYAMSELADGSYLLHHYKKMDGDCLVMWIPEEEQIHCSCKEFESSGILCRHALSVFIRKNYFQLPSKYFITRWLRESSRTCYDEPAPQDSDNEWFREYQSLSASLFTESSLTRGCTNYVRRELMKEVKRILEEVRSMPETDGVAVDMTLSPTG</sequence>
<dbReference type="InParanoid" id="A0A058ZW64"/>
<comment type="function">
    <text evidence="6">Putative transcription activator involved in regulating light control of development.</text>
</comment>
<dbReference type="InterPro" id="IPR006564">
    <property type="entry name" value="Znf_PMZ"/>
</dbReference>
<comment type="subcellular location">
    <subcellularLocation>
        <location evidence="6">Nucleus</location>
    </subcellularLocation>
</comment>
<dbReference type="GO" id="GO:0006355">
    <property type="term" value="P:regulation of DNA-templated transcription"/>
    <property type="evidence" value="ECO:0007669"/>
    <property type="project" value="UniProtKB-UniRule"/>
</dbReference>
<evidence type="ECO:0000256" key="3">
    <source>
        <dbReference type="ARBA" id="ARBA00022771"/>
    </source>
</evidence>
<dbReference type="SMART" id="SM00575">
    <property type="entry name" value="ZnF_PMZ"/>
    <property type="match status" value="1"/>
</dbReference>
<keyword evidence="4 6" id="KW-0862">Zinc</keyword>
<keyword evidence="2 6" id="KW-0479">Metal-binding</keyword>
<gene>
    <name evidence="8" type="ORF">EUGRSUZ_L00168</name>
</gene>
<dbReference type="InterPro" id="IPR007527">
    <property type="entry name" value="Znf_SWIM"/>
</dbReference>
<reference evidence="8" key="1">
    <citation type="submission" date="2013-07" db="EMBL/GenBank/DDBJ databases">
        <title>The genome of Eucalyptus grandis.</title>
        <authorList>
            <person name="Schmutz J."/>
            <person name="Hayes R."/>
            <person name="Myburg A."/>
            <person name="Tuskan G."/>
            <person name="Grattapaglia D."/>
            <person name="Rokhsar D.S."/>
        </authorList>
    </citation>
    <scope>NUCLEOTIDE SEQUENCE</scope>
    <source>
        <tissue evidence="8">Leaf extractions</tissue>
    </source>
</reference>
<dbReference type="PANTHER" id="PTHR31669">
    <property type="entry name" value="PROTEIN FAR1-RELATED SEQUENCE 10-RELATED"/>
    <property type="match status" value="1"/>
</dbReference>
<accession>A0A058ZW64</accession>
<evidence type="ECO:0000256" key="5">
    <source>
        <dbReference type="PROSITE-ProRule" id="PRU00325"/>
    </source>
</evidence>
<evidence type="ECO:0000256" key="6">
    <source>
        <dbReference type="RuleBase" id="RU367018"/>
    </source>
</evidence>
<dbReference type="AlphaFoldDB" id="A0A058ZW64"/>
<dbReference type="GO" id="GO:0008270">
    <property type="term" value="F:zinc ion binding"/>
    <property type="evidence" value="ECO:0007669"/>
    <property type="project" value="UniProtKB-UniRule"/>
</dbReference>
<evidence type="ECO:0000313" key="8">
    <source>
        <dbReference type="EMBL" id="KCW45997.1"/>
    </source>
</evidence>
<organism evidence="8">
    <name type="scientific">Eucalyptus grandis</name>
    <name type="common">Flooded gum</name>
    <dbReference type="NCBI Taxonomy" id="71139"/>
    <lineage>
        <taxon>Eukaryota</taxon>
        <taxon>Viridiplantae</taxon>
        <taxon>Streptophyta</taxon>
        <taxon>Embryophyta</taxon>
        <taxon>Tracheophyta</taxon>
        <taxon>Spermatophyta</taxon>
        <taxon>Magnoliopsida</taxon>
        <taxon>eudicotyledons</taxon>
        <taxon>Gunneridae</taxon>
        <taxon>Pentapetalae</taxon>
        <taxon>rosids</taxon>
        <taxon>malvids</taxon>
        <taxon>Myrtales</taxon>
        <taxon>Myrtaceae</taxon>
        <taxon>Myrtoideae</taxon>
        <taxon>Eucalypteae</taxon>
        <taxon>Eucalyptus</taxon>
    </lineage>
</organism>
<comment type="similarity">
    <text evidence="1 6">Belongs to the FHY3/FAR1 family.</text>
</comment>
<dbReference type="Pfam" id="PF10551">
    <property type="entry name" value="MULE"/>
    <property type="match status" value="1"/>
</dbReference>